<dbReference type="EMBL" id="DTPE01000024">
    <property type="protein sequence ID" value="HGE74613.1"/>
    <property type="molecule type" value="Genomic_DNA"/>
</dbReference>
<dbReference type="AlphaFoldDB" id="A0A7V3VS26"/>
<evidence type="ECO:0000259" key="1">
    <source>
        <dbReference type="Pfam" id="PF07872"/>
    </source>
</evidence>
<dbReference type="InterPro" id="IPR012454">
    <property type="entry name" value="DUF1659"/>
</dbReference>
<feature type="domain" description="DUF1659" evidence="1">
    <location>
        <begin position="17"/>
        <end position="78"/>
    </location>
</feature>
<accession>A0A7V3VS26</accession>
<proteinExistence type="predicted"/>
<reference evidence="2" key="1">
    <citation type="journal article" date="2020" name="mSystems">
        <title>Genome- and Community-Level Interaction Insights into Carbon Utilization and Element Cycling Functions of Hydrothermarchaeota in Hydrothermal Sediment.</title>
        <authorList>
            <person name="Zhou Z."/>
            <person name="Liu Y."/>
            <person name="Xu W."/>
            <person name="Pan J."/>
            <person name="Luo Z.H."/>
            <person name="Li M."/>
        </authorList>
    </citation>
    <scope>NUCLEOTIDE SEQUENCE [LARGE SCALE GENOMIC DNA]</scope>
    <source>
        <strain evidence="2">SpSt-966</strain>
    </source>
</reference>
<protein>
    <submittedName>
        <fullName evidence="2">DUF1659 domain-containing protein</fullName>
    </submittedName>
</protein>
<sequence length="83" mass="8791">MNMAIGTRPVTELSKAVFLTIYLDTGAMDSKGNPVINRVRVGSINPNAAREDLYDVAYMYAGLTAKTLAGISIGVDSEVGPID</sequence>
<name>A0A7V3VS26_9BACT</name>
<gene>
    <name evidence="2" type="ORF">ENX73_00610</name>
</gene>
<comment type="caution">
    <text evidence="2">The sequence shown here is derived from an EMBL/GenBank/DDBJ whole genome shotgun (WGS) entry which is preliminary data.</text>
</comment>
<dbReference type="Pfam" id="PF07872">
    <property type="entry name" value="DUF1659"/>
    <property type="match status" value="1"/>
</dbReference>
<evidence type="ECO:0000313" key="2">
    <source>
        <dbReference type="EMBL" id="HGE74613.1"/>
    </source>
</evidence>
<organism evidence="2">
    <name type="scientific">Mesoaciditoga lauensis</name>
    <dbReference type="NCBI Taxonomy" id="1495039"/>
    <lineage>
        <taxon>Bacteria</taxon>
        <taxon>Thermotogati</taxon>
        <taxon>Thermotogota</taxon>
        <taxon>Thermotogae</taxon>
        <taxon>Mesoaciditogales</taxon>
        <taxon>Mesoaciditogaceae</taxon>
        <taxon>Mesoaciditoga</taxon>
    </lineage>
</organism>